<evidence type="ECO:0000259" key="2">
    <source>
        <dbReference type="PROSITE" id="PS51154"/>
    </source>
</evidence>
<dbReference type="PANTHER" id="PTHR12521">
    <property type="entry name" value="PROTEIN C6ORF130"/>
    <property type="match status" value="1"/>
</dbReference>
<gene>
    <name evidence="3" type="ORF">MoryE10_15600</name>
</gene>
<dbReference type="PROSITE" id="PS51154">
    <property type="entry name" value="MACRO"/>
    <property type="match status" value="1"/>
</dbReference>
<dbReference type="SUPFAM" id="SSF52949">
    <property type="entry name" value="Macro domain-like"/>
    <property type="match status" value="1"/>
</dbReference>
<dbReference type="InterPro" id="IPR050892">
    <property type="entry name" value="ADP-ribose_metab_enzymes"/>
</dbReference>
<feature type="domain" description="Macro" evidence="2">
    <location>
        <begin position="1"/>
        <end position="157"/>
    </location>
</feature>
<dbReference type="RefSeq" id="WP_054774145.1">
    <property type="nucleotide sequence ID" value="NZ_AP019782.1"/>
</dbReference>
<dbReference type="InterPro" id="IPR002589">
    <property type="entry name" value="Macro_dom"/>
</dbReference>
<dbReference type="Gene3D" id="3.40.220.10">
    <property type="entry name" value="Leucine Aminopeptidase, subunit E, domain 1"/>
    <property type="match status" value="1"/>
</dbReference>
<organism evidence="3 4">
    <name type="scientific">Methylogaea oryzae</name>
    <dbReference type="NCBI Taxonomy" id="1295382"/>
    <lineage>
        <taxon>Bacteria</taxon>
        <taxon>Pseudomonadati</taxon>
        <taxon>Pseudomonadota</taxon>
        <taxon>Gammaproteobacteria</taxon>
        <taxon>Methylococcales</taxon>
        <taxon>Methylococcaceae</taxon>
        <taxon>Methylogaea</taxon>
    </lineage>
</organism>
<evidence type="ECO:0000256" key="1">
    <source>
        <dbReference type="ARBA" id="ARBA00035885"/>
    </source>
</evidence>
<dbReference type="Pfam" id="PF01661">
    <property type="entry name" value="Macro"/>
    <property type="match status" value="1"/>
</dbReference>
<evidence type="ECO:0000313" key="3">
    <source>
        <dbReference type="EMBL" id="BBL70954.1"/>
    </source>
</evidence>
<comment type="catalytic activity">
    <reaction evidence="1">
        <text>an N-(ADP-alpha-D-ribosyl)-thymidine in DNA + H2O = a thymidine in DNA + ADP-D-ribose</text>
        <dbReference type="Rhea" id="RHEA:71655"/>
        <dbReference type="Rhea" id="RHEA-COMP:13556"/>
        <dbReference type="Rhea" id="RHEA-COMP:18051"/>
        <dbReference type="ChEBI" id="CHEBI:15377"/>
        <dbReference type="ChEBI" id="CHEBI:57967"/>
        <dbReference type="ChEBI" id="CHEBI:137386"/>
        <dbReference type="ChEBI" id="CHEBI:191199"/>
    </reaction>
    <physiologicalReaction direction="left-to-right" evidence="1">
        <dbReference type="Rhea" id="RHEA:71656"/>
    </physiologicalReaction>
</comment>
<keyword evidence="4" id="KW-1185">Reference proteome</keyword>
<protein>
    <recommendedName>
        <fullName evidence="2">Macro domain-containing protein</fullName>
    </recommendedName>
</protein>
<name>A0A8D4VQW5_9GAMM</name>
<evidence type="ECO:0000313" key="4">
    <source>
        <dbReference type="Proteomes" id="UP000824988"/>
    </source>
</evidence>
<dbReference type="SMART" id="SM00506">
    <property type="entry name" value="A1pp"/>
    <property type="match status" value="1"/>
</dbReference>
<dbReference type="Proteomes" id="UP000824988">
    <property type="component" value="Chromosome"/>
</dbReference>
<reference evidence="3" key="1">
    <citation type="submission" date="2019-06" db="EMBL/GenBank/DDBJ databases">
        <title>Complete genome sequence of Methylogaea oryzae strain JCM16910.</title>
        <authorList>
            <person name="Asakawa S."/>
        </authorList>
    </citation>
    <scope>NUCLEOTIDE SEQUENCE</scope>
    <source>
        <strain evidence="3">E10</strain>
    </source>
</reference>
<dbReference type="KEGG" id="moz:MoryE10_15600"/>
<accession>A0A8D4VQW5</accession>
<proteinExistence type="predicted"/>
<dbReference type="GO" id="GO:0140291">
    <property type="term" value="P:peptidyl-glutamate ADP-deribosylation"/>
    <property type="evidence" value="ECO:0007669"/>
    <property type="project" value="TreeGrafter"/>
</dbReference>
<sequence length="163" mass="17995">MIHEVAGDILLTRAQAIVHGAAANDPMDQGLALALHSLFPSMHKDYHHWCHQKHPKPGEAWMWDTGMGKKIATLITQEGGYGHGQRLGKASVSNLRHALRALRKAAEKEKIASIAVPRLATGVGGLDWLEVWPVIQEQLGEMEIPVFVYVEYLPKQKANEPGL</sequence>
<dbReference type="PANTHER" id="PTHR12521:SF0">
    <property type="entry name" value="ADP-RIBOSE GLYCOHYDROLASE OARD1"/>
    <property type="match status" value="1"/>
</dbReference>
<dbReference type="AlphaFoldDB" id="A0A8D4VQW5"/>
<dbReference type="InterPro" id="IPR043472">
    <property type="entry name" value="Macro_dom-like"/>
</dbReference>
<dbReference type="EMBL" id="AP019782">
    <property type="protein sequence ID" value="BBL70954.1"/>
    <property type="molecule type" value="Genomic_DNA"/>
</dbReference>